<dbReference type="Gene3D" id="3.40.50.720">
    <property type="entry name" value="NAD(P)-binding Rossmann-like Domain"/>
    <property type="match status" value="1"/>
</dbReference>
<evidence type="ECO:0000256" key="1">
    <source>
        <dbReference type="ARBA" id="ARBA00006484"/>
    </source>
</evidence>
<reference evidence="2" key="1">
    <citation type="submission" date="2021-03" db="EMBL/GenBank/DDBJ databases">
        <title>Genome sequencing and assembly of Tianweitania sediminis.</title>
        <authorList>
            <person name="Chhetri G."/>
        </authorList>
    </citation>
    <scope>NUCLEOTIDE SEQUENCE</scope>
    <source>
        <strain evidence="2">Z8</strain>
    </source>
</reference>
<dbReference type="Pfam" id="PF13561">
    <property type="entry name" value="adh_short_C2"/>
    <property type="match status" value="1"/>
</dbReference>
<dbReference type="InterPro" id="IPR050259">
    <property type="entry name" value="SDR"/>
</dbReference>
<dbReference type="RefSeq" id="WP_209336378.1">
    <property type="nucleotide sequence ID" value="NZ_JAGIYY010000007.1"/>
</dbReference>
<sequence>MQEKEIAIVTGAGRGIGLAAAKRLVEDGFHVVMVDVKADPLAENAEALKQSGASVEHHVLSITDREAVAAFIAALPRLDVLVNNAAVFWDGKFDEITEDDFRTMYDVNVVGTFVISQEAAKRMERGARIVNVASRAYLAGYAHAPYITSKAGTIGLTRAMAIDLAARGILVNAIAPGLIETEMFRSLTPERQQQLIALQPTRDVGQPEDIANGIAFFASPRTKNVTGQILTLDGGRSMGISLY</sequence>
<proteinExistence type="inferred from homology"/>
<dbReference type="AlphaFoldDB" id="A0A8J7R1E3"/>
<protein>
    <submittedName>
        <fullName evidence="2">SDR family oxidoreductase</fullName>
    </submittedName>
</protein>
<name>A0A8J7R1E3_9HYPH</name>
<evidence type="ECO:0000313" key="2">
    <source>
        <dbReference type="EMBL" id="MBP0440345.1"/>
    </source>
</evidence>
<gene>
    <name evidence="2" type="ORF">J5Y06_16965</name>
</gene>
<dbReference type="SUPFAM" id="SSF51735">
    <property type="entry name" value="NAD(P)-binding Rossmann-fold domains"/>
    <property type="match status" value="1"/>
</dbReference>
<dbReference type="PANTHER" id="PTHR42879:SF2">
    <property type="entry name" value="3-OXOACYL-[ACYL-CARRIER-PROTEIN] REDUCTASE FABG"/>
    <property type="match status" value="1"/>
</dbReference>
<evidence type="ECO:0000313" key="3">
    <source>
        <dbReference type="Proteomes" id="UP000666240"/>
    </source>
</evidence>
<dbReference type="InterPro" id="IPR036291">
    <property type="entry name" value="NAD(P)-bd_dom_sf"/>
</dbReference>
<comment type="similarity">
    <text evidence="1">Belongs to the short-chain dehydrogenases/reductases (SDR) family.</text>
</comment>
<dbReference type="PANTHER" id="PTHR42879">
    <property type="entry name" value="3-OXOACYL-(ACYL-CARRIER-PROTEIN) REDUCTASE"/>
    <property type="match status" value="1"/>
</dbReference>
<accession>A0A8J7R1E3</accession>
<keyword evidence="3" id="KW-1185">Reference proteome</keyword>
<dbReference type="EMBL" id="JAGIYY010000007">
    <property type="protein sequence ID" value="MBP0440345.1"/>
    <property type="molecule type" value="Genomic_DNA"/>
</dbReference>
<dbReference type="InterPro" id="IPR002347">
    <property type="entry name" value="SDR_fam"/>
</dbReference>
<dbReference type="FunFam" id="3.40.50.720:FF:000084">
    <property type="entry name" value="Short-chain dehydrogenase reductase"/>
    <property type="match status" value="1"/>
</dbReference>
<dbReference type="PRINTS" id="PR00081">
    <property type="entry name" value="GDHRDH"/>
</dbReference>
<comment type="caution">
    <text evidence="2">The sequence shown here is derived from an EMBL/GenBank/DDBJ whole genome shotgun (WGS) entry which is preliminary data.</text>
</comment>
<dbReference type="PRINTS" id="PR00080">
    <property type="entry name" value="SDRFAMILY"/>
</dbReference>
<organism evidence="2 3">
    <name type="scientific">Tianweitania sediminis</name>
    <dbReference type="NCBI Taxonomy" id="1502156"/>
    <lineage>
        <taxon>Bacteria</taxon>
        <taxon>Pseudomonadati</taxon>
        <taxon>Pseudomonadota</taxon>
        <taxon>Alphaproteobacteria</taxon>
        <taxon>Hyphomicrobiales</taxon>
        <taxon>Phyllobacteriaceae</taxon>
        <taxon>Tianweitania</taxon>
    </lineage>
</organism>
<dbReference type="Proteomes" id="UP000666240">
    <property type="component" value="Unassembled WGS sequence"/>
</dbReference>
<dbReference type="CDD" id="cd05233">
    <property type="entry name" value="SDR_c"/>
    <property type="match status" value="1"/>
</dbReference>